<evidence type="ECO:0000256" key="1">
    <source>
        <dbReference type="ARBA" id="ARBA00009613"/>
    </source>
</evidence>
<comment type="similarity">
    <text evidence="1">Belongs to the LDH/MDH superfamily. MDH type 2 family.</text>
</comment>
<dbReference type="NCBIfam" id="NF003916">
    <property type="entry name" value="PRK05442.1"/>
    <property type="match status" value="1"/>
</dbReference>
<protein>
    <submittedName>
        <fullName evidence="6">G10798 protein</fullName>
    </submittedName>
</protein>
<dbReference type="SUPFAM" id="SSF56327">
    <property type="entry name" value="LDH C-terminal domain-like"/>
    <property type="match status" value="1"/>
</dbReference>
<dbReference type="NCBIfam" id="TIGR01759">
    <property type="entry name" value="MalateDH-SF1"/>
    <property type="match status" value="1"/>
</dbReference>
<feature type="compositionally biased region" description="Polar residues" evidence="3">
    <location>
        <begin position="67"/>
        <end position="78"/>
    </location>
</feature>
<keyword evidence="2" id="KW-0560">Oxidoreductase</keyword>
<feature type="domain" description="Lactate/malate dehydrogenase C-terminal" evidence="5">
    <location>
        <begin position="242"/>
        <end position="411"/>
    </location>
</feature>
<sequence>MPPFCFSSDVSLRSLLREATFPAEKKVKRHRGQKLHDGTRTDHGIKAELLLSRRRGNAPSLRAQGLSELSSEPNNEVQEPQRHEEKPILRVAVSGAAGQIAQHLLFMLASGGCFGMDQPLAFQLLDSKEESLDSLEGIAMELEDSLYPLLREIKIGNNPQKVFQDADWALLLGAVPRKKGTHRAELLDINGRIYQEQGKALNEVASEDCKVLVVGNPCNTNALICMENAPRLQRKNFHALMRLDENRAKCQLALKAQRPYTCVTNLCVWGNHSTTQVPDFLNACIAGEPATDVVKDEHWFQHDFTPTVAGRGGEIARRMERSPAASTAVAIADAVKSLVDPTHEQDCFSSAVCTDGNPYGIHEGLICSMPCWSEGDGVYHICEDFAIDDWLRERILESEDELIRERECVSHLLPNAGPAACRITQETSLPGES</sequence>
<keyword evidence="7" id="KW-1185">Reference proteome</keyword>
<evidence type="ECO:0000259" key="5">
    <source>
        <dbReference type="Pfam" id="PF02866"/>
    </source>
</evidence>
<dbReference type="InterPro" id="IPR010945">
    <property type="entry name" value="Malate_DH_type2"/>
</dbReference>
<dbReference type="Gene3D" id="3.90.110.10">
    <property type="entry name" value="Lactate dehydrogenase/glycoside hydrolase, family 4, C-terminal"/>
    <property type="match status" value="1"/>
</dbReference>
<dbReference type="InterPro" id="IPR022383">
    <property type="entry name" value="Lactate/malate_DH_C"/>
</dbReference>
<accession>A0ABP1G8Y0</accession>
<dbReference type="PANTHER" id="PTHR23382">
    <property type="entry name" value="MALATE DEHYDROGENASE"/>
    <property type="match status" value="1"/>
</dbReference>
<reference evidence="6 7" key="1">
    <citation type="submission" date="2024-06" db="EMBL/GenBank/DDBJ databases">
        <authorList>
            <person name="Kraege A."/>
            <person name="Thomma B."/>
        </authorList>
    </citation>
    <scope>NUCLEOTIDE SEQUENCE [LARGE SCALE GENOMIC DNA]</scope>
</reference>
<dbReference type="InterPro" id="IPR015955">
    <property type="entry name" value="Lactate_DH/Glyco_Ohase_4_C"/>
</dbReference>
<dbReference type="EMBL" id="CAXHTA020000017">
    <property type="protein sequence ID" value="CAL5227777.1"/>
    <property type="molecule type" value="Genomic_DNA"/>
</dbReference>
<evidence type="ECO:0000256" key="3">
    <source>
        <dbReference type="SAM" id="MobiDB-lite"/>
    </source>
</evidence>
<dbReference type="Gene3D" id="3.40.50.720">
    <property type="entry name" value="NAD(P)-binding Rossmann-like Domain"/>
    <property type="match status" value="1"/>
</dbReference>
<dbReference type="Proteomes" id="UP001497392">
    <property type="component" value="Unassembled WGS sequence"/>
</dbReference>
<dbReference type="SUPFAM" id="SSF51735">
    <property type="entry name" value="NAD(P)-binding Rossmann-fold domains"/>
    <property type="match status" value="1"/>
</dbReference>
<evidence type="ECO:0000259" key="4">
    <source>
        <dbReference type="Pfam" id="PF00056"/>
    </source>
</evidence>
<comment type="caution">
    <text evidence="6">The sequence shown here is derived from an EMBL/GenBank/DDBJ whole genome shotgun (WGS) entry which is preliminary data.</text>
</comment>
<name>A0ABP1G8Y0_9CHLO</name>
<gene>
    <name evidence="6" type="primary">g10798</name>
    <name evidence="6" type="ORF">VP750_LOCUS9683</name>
</gene>
<evidence type="ECO:0000313" key="7">
    <source>
        <dbReference type="Proteomes" id="UP001497392"/>
    </source>
</evidence>
<dbReference type="Pfam" id="PF00056">
    <property type="entry name" value="Ldh_1_N"/>
    <property type="match status" value="1"/>
</dbReference>
<feature type="domain" description="Lactate/malate dehydrogenase N-terminal" evidence="4">
    <location>
        <begin position="90"/>
        <end position="238"/>
    </location>
</feature>
<feature type="region of interest" description="Disordered" evidence="3">
    <location>
        <begin position="63"/>
        <end position="83"/>
    </location>
</feature>
<dbReference type="CDD" id="cd01338">
    <property type="entry name" value="MDH_chloroplast-like"/>
    <property type="match status" value="1"/>
</dbReference>
<dbReference type="InterPro" id="IPR036291">
    <property type="entry name" value="NAD(P)-bd_dom_sf"/>
</dbReference>
<dbReference type="Pfam" id="PF02866">
    <property type="entry name" value="Ldh_1_C"/>
    <property type="match status" value="1"/>
</dbReference>
<dbReference type="InterPro" id="IPR001236">
    <property type="entry name" value="Lactate/malate_DH_N"/>
</dbReference>
<organism evidence="6 7">
    <name type="scientific">Coccomyxa viridis</name>
    <dbReference type="NCBI Taxonomy" id="1274662"/>
    <lineage>
        <taxon>Eukaryota</taxon>
        <taxon>Viridiplantae</taxon>
        <taxon>Chlorophyta</taxon>
        <taxon>core chlorophytes</taxon>
        <taxon>Trebouxiophyceae</taxon>
        <taxon>Trebouxiophyceae incertae sedis</taxon>
        <taxon>Coccomyxaceae</taxon>
        <taxon>Coccomyxa</taxon>
    </lineage>
</organism>
<evidence type="ECO:0000256" key="2">
    <source>
        <dbReference type="ARBA" id="ARBA00023002"/>
    </source>
</evidence>
<proteinExistence type="inferred from homology"/>
<evidence type="ECO:0000313" key="6">
    <source>
        <dbReference type="EMBL" id="CAL5227777.1"/>
    </source>
</evidence>